<sequence>MTDAEIKDIHILQSRNVRYLKKVQKNITMDINLSLVKNDQFQIGIKTKIYSLLYSALSEAQFTQILHTPFGFNHSEILKIQKQHSLVESWNYMLDLALLKVGDWNTNTDLKARREFLRETIKEYIEKPQELRNKIAHGQWIHALNSPNTKENTDTTNRISNLNIVTISIWFEVHQYLCFIIRDLIQSPQKGFHNNYWQNFSDLQTFIAISTNWTLEKRVQSLKIKYDNRNNNPL</sequence>
<name>A0A455ZES9_9FLAO</name>
<reference evidence="1" key="2">
    <citation type="journal article" date="2014" name="PLoS ONE">
        <title>Insights from the genome annotation of Elizabethkingia anophelis from the malaria vector Anopheles gambiae.</title>
        <authorList>
            <person name="Kukutla P."/>
            <person name="Lindberg B.G."/>
            <person name="Pei D."/>
            <person name="Rayl M."/>
            <person name="Yu W."/>
            <person name="Steritz M."/>
            <person name="Faye I."/>
            <person name="Xu J."/>
        </authorList>
    </citation>
    <scope>NUCLEOTIDE SEQUENCE</scope>
</reference>
<protein>
    <submittedName>
        <fullName evidence="1">Uncharacterized protein</fullName>
    </submittedName>
</protein>
<accession>A0A455ZES9</accession>
<reference evidence="1" key="4">
    <citation type="journal article" date="2016" name="Sci. Rep.">
        <title>Genomic epidemiology and global diversity of the emerging bacterial pathogen Elizabethkingia anophelis.</title>
        <authorList>
            <person name="Breurec S."/>
            <person name="Criscuolo A."/>
            <person name="Diancourt L."/>
            <person name="Rendueles O."/>
            <person name="Vandenbogaert M."/>
            <person name="Passet V."/>
            <person name="Caro V."/>
            <person name="Rocha E.P."/>
            <person name="Touchon M."/>
            <person name="Brisse S."/>
        </authorList>
    </citation>
    <scope>NUCLEOTIDE SEQUENCE</scope>
</reference>
<reference evidence="1" key="8">
    <citation type="journal article" date="2018" name="J. ISSAAS">
        <title>In Silico Identification of Three Types of Integrative and Conjugative Elements (ICEs) in Elizabethkingia anophelis Strains Isolated from Around the World.</title>
        <authorList>
            <person name="Xu J."/>
            <person name="Pei D."/>
            <person name="Nicholson A."/>
            <person name="Lan Y."/>
            <person name="Xia Q."/>
        </authorList>
    </citation>
    <scope>NUCLEOTIDE SEQUENCE</scope>
</reference>
<reference evidence="1" key="5">
    <citation type="journal article" date="2017" name="Genome Announc.">
        <title>Complete Circularized Genome Sequences of Four Strains of Elizabethkingia anophelis, Including Two Novel Strains Isolated from Wild-Caught Anopheles sinensis.</title>
        <authorList>
            <person name="Pei D."/>
            <person name="Nicholson A.C."/>
            <person name="Jiang J."/>
            <person name="Chen H."/>
            <person name="Whitney A.M."/>
            <person name="Villarma A."/>
            <person name="Bell M."/>
            <person name="Humrighouse B."/>
            <person name="Rowe L.A."/>
            <person name="Sheth M."/>
            <person name="Batra D."/>
            <person name="Juieng P."/>
            <person name="Loparev V.N."/>
            <person name="McQuiston J.R."/>
            <person name="Lan Y."/>
            <person name="Ma Y."/>
            <person name="Xu J."/>
        </authorList>
    </citation>
    <scope>NUCLEOTIDE SEQUENCE</scope>
</reference>
<evidence type="ECO:0000313" key="1">
    <source>
        <dbReference type="EMBL" id="DAC75272.1"/>
    </source>
</evidence>
<dbReference type="EMBL" id="BK010602">
    <property type="protein sequence ID" value="DAC75272.1"/>
    <property type="molecule type" value="Genomic_DNA"/>
</dbReference>
<gene>
    <name evidence="1" type="primary">ICEEaII(8)_FMS-007_15447_16151</name>
</gene>
<proteinExistence type="predicted"/>
<reference evidence="1" key="6">
    <citation type="journal article" date="2017" name="Nat. Commun.">
        <title>Evolutionary dynamics and genomic features of the Elizabethkingia anophelis 2015 to 2016 Wisconsin outbreak strain.</title>
        <authorList>
            <person name="Perrin A."/>
            <person name="Larsonneur E."/>
            <person name="Nicholson A.C."/>
            <person name="Edwards D.J."/>
            <person name="Gundlach K.M."/>
            <person name="Whitney A.M."/>
            <person name="Gulvik C.A."/>
            <person name="Bell M.E."/>
            <person name="Rendueles O."/>
            <person name="Cury J."/>
            <person name="Hugon P."/>
            <person name="Clermont D."/>
            <person name="Enouf V."/>
            <person name="Loparev V."/>
            <person name="Juieng P."/>
            <person name="Monson T."/>
            <person name="Warshauer D."/>
            <person name="Elbadawi L.I."/>
            <person name="Walters M.S."/>
            <person name="Crist M.B."/>
            <person name="Noble-Wang J."/>
            <person name="Borlaug G."/>
            <person name="Rocha E.P.C."/>
            <person name="Criscuolo A."/>
            <person name="Touchon M."/>
            <person name="Davis J.P."/>
            <person name="Holt K.E."/>
            <person name="McQuiston J.R."/>
            <person name="Brisse S."/>
        </authorList>
    </citation>
    <scope>NUCLEOTIDE SEQUENCE</scope>
</reference>
<organism evidence="1">
    <name type="scientific">Elizabethkingia anophelis</name>
    <dbReference type="NCBI Taxonomy" id="1117645"/>
    <lineage>
        <taxon>Bacteria</taxon>
        <taxon>Pseudomonadati</taxon>
        <taxon>Bacteroidota</taxon>
        <taxon>Flavobacteriia</taxon>
        <taxon>Flavobacteriales</taxon>
        <taxon>Weeksellaceae</taxon>
        <taxon>Elizabethkingia</taxon>
    </lineage>
</organism>
<reference evidence="1" key="7">
    <citation type="journal article" date="2017" name="Sci. Rep.">
        <title>Genomic features, phylogenetic relationships, and comparative genomics of Elizabethkingia anophelis strain EM361-97 isolated in Taiwan.</title>
        <authorList>
            <person name="Lin J.N."/>
            <person name="Lai C.H."/>
            <person name="Yang C.H."/>
            <person name="Huang Y.H."/>
            <person name="Lin H.H."/>
        </authorList>
    </citation>
    <scope>NUCLEOTIDE SEQUENCE</scope>
</reference>
<reference evidence="1" key="1">
    <citation type="journal article" date="2014" name="Genome Biol. Evol.">
        <title>Comparative genomic analysis of malaria mosquito vector-associated novel pathogen Elizabethkingia anophelis.</title>
        <authorList>
            <person name="Teo J."/>
            <person name="Tan S.Y."/>
            <person name="Liu Y."/>
            <person name="Tay M."/>
            <person name="Ding Y."/>
            <person name="Li Y."/>
            <person name="Kjelleberg S."/>
            <person name="Givskov M."/>
            <person name="Lin R.T."/>
            <person name="Yang L."/>
        </authorList>
    </citation>
    <scope>NUCLEOTIDE SEQUENCE</scope>
</reference>
<dbReference type="AlphaFoldDB" id="A0A455ZES9"/>
<reference evidence="1" key="3">
    <citation type="journal article" date="2016" name="Genome Announc.">
        <title>Complete Genome Sequences of Four Strains from the 2015-2016 Elizabethkingia anophelis Outbreak.</title>
        <authorList>
            <person name="Nicholson A.C."/>
            <person name="Whitney A.M."/>
            <person name="Emery B.D."/>
            <person name="Bell M.E."/>
            <person name="Gartin J.T."/>
            <person name="Humrighouse B.W."/>
            <person name="Loparev V.N."/>
            <person name="Batra D."/>
            <person name="Sheth M."/>
            <person name="Rowe L.A."/>
            <person name="Juieng P."/>
            <person name="Knipe K."/>
            <person name="Gulvik C."/>
            <person name="McQuiston J.R."/>
        </authorList>
    </citation>
    <scope>NUCLEOTIDE SEQUENCE</scope>
</reference>